<proteinExistence type="inferred from homology"/>
<feature type="region of interest" description="Disordered" evidence="9">
    <location>
        <begin position="1"/>
        <end position="46"/>
    </location>
</feature>
<comment type="caution">
    <text evidence="11">The sequence shown here is derived from an EMBL/GenBank/DDBJ whole genome shotgun (WGS) entry which is preliminary data.</text>
</comment>
<dbReference type="PANTHER" id="PTHR21600:SF92">
    <property type="entry name" value="RIBOSOMAL LARGE SUBUNIT PSEUDOURIDINE SYNTHASE C"/>
    <property type="match status" value="1"/>
</dbReference>
<evidence type="ECO:0000256" key="2">
    <source>
        <dbReference type="ARBA" id="ARBA00002876"/>
    </source>
</evidence>
<dbReference type="CDD" id="cd02869">
    <property type="entry name" value="PseudoU_synth_RluA_like"/>
    <property type="match status" value="1"/>
</dbReference>
<dbReference type="NCBIfam" id="NF008249">
    <property type="entry name" value="PRK11025.1"/>
    <property type="match status" value="1"/>
</dbReference>
<comment type="catalytic activity">
    <reaction evidence="8">
        <text>a uridine in RNA = a pseudouridine in RNA</text>
        <dbReference type="Rhea" id="RHEA:48348"/>
        <dbReference type="Rhea" id="RHEA-COMP:12068"/>
        <dbReference type="Rhea" id="RHEA-COMP:12069"/>
        <dbReference type="ChEBI" id="CHEBI:65314"/>
        <dbReference type="ChEBI" id="CHEBI:65315"/>
    </reaction>
</comment>
<dbReference type="EC" id="5.4.99.-" evidence="8"/>
<dbReference type="Pfam" id="PF01479">
    <property type="entry name" value="S4"/>
    <property type="match status" value="1"/>
</dbReference>
<evidence type="ECO:0000256" key="5">
    <source>
        <dbReference type="ARBA" id="ARBA00022884"/>
    </source>
</evidence>
<dbReference type="PANTHER" id="PTHR21600">
    <property type="entry name" value="MITOCHONDRIAL RNA PSEUDOURIDINE SYNTHASE"/>
    <property type="match status" value="1"/>
</dbReference>
<protein>
    <recommendedName>
        <fullName evidence="8">Pseudouridine synthase</fullName>
        <ecNumber evidence="8">5.4.99.-</ecNumber>
    </recommendedName>
</protein>
<reference evidence="11 12" key="1">
    <citation type="submission" date="2019-02" db="EMBL/GenBank/DDBJ databases">
        <title>Marinobacter halodurans sp. nov., a marine bacterium isolated from sea tidal flat.</title>
        <authorList>
            <person name="Yoo Y."/>
            <person name="Lee D.W."/>
            <person name="Kim B.S."/>
            <person name="Kim J.-J."/>
        </authorList>
    </citation>
    <scope>NUCLEOTIDE SEQUENCE [LARGE SCALE GENOMIC DNA]</scope>
    <source>
        <strain evidence="11 12">YJ-S3-2</strain>
    </source>
</reference>
<comment type="similarity">
    <text evidence="3 8">Belongs to the pseudouridine synthase RluA family.</text>
</comment>
<evidence type="ECO:0000313" key="11">
    <source>
        <dbReference type="EMBL" id="TBW48054.1"/>
    </source>
</evidence>
<dbReference type="InterPro" id="IPR036986">
    <property type="entry name" value="S4_RNA-bd_sf"/>
</dbReference>
<evidence type="ECO:0000256" key="6">
    <source>
        <dbReference type="ARBA" id="ARBA00023235"/>
    </source>
</evidence>
<dbReference type="PROSITE" id="PS01129">
    <property type="entry name" value="PSI_RLU"/>
    <property type="match status" value="1"/>
</dbReference>
<dbReference type="InterPro" id="IPR006145">
    <property type="entry name" value="PsdUridine_synth_RsuA/RluA"/>
</dbReference>
<evidence type="ECO:0000256" key="3">
    <source>
        <dbReference type="ARBA" id="ARBA00010876"/>
    </source>
</evidence>
<feature type="domain" description="RNA-binding S4" evidence="10">
    <location>
        <begin position="62"/>
        <end position="126"/>
    </location>
</feature>
<dbReference type="Gene3D" id="3.30.2350.10">
    <property type="entry name" value="Pseudouridine synthase"/>
    <property type="match status" value="1"/>
</dbReference>
<keyword evidence="6 8" id="KW-0413">Isomerase</keyword>
<dbReference type="InterPro" id="IPR002942">
    <property type="entry name" value="S4_RNA-bd"/>
</dbReference>
<dbReference type="NCBIfam" id="TIGR00005">
    <property type="entry name" value="rluA_subfam"/>
    <property type="match status" value="1"/>
</dbReference>
<keyword evidence="12" id="KW-1185">Reference proteome</keyword>
<dbReference type="SMART" id="SM00363">
    <property type="entry name" value="S4"/>
    <property type="match status" value="1"/>
</dbReference>
<dbReference type="InterPro" id="IPR050188">
    <property type="entry name" value="RluA_PseudoU_synthase"/>
</dbReference>
<evidence type="ECO:0000259" key="10">
    <source>
        <dbReference type="SMART" id="SM00363"/>
    </source>
</evidence>
<organism evidence="11 12">
    <name type="scientific">Marinobacter halodurans</name>
    <dbReference type="NCBI Taxonomy" id="2528979"/>
    <lineage>
        <taxon>Bacteria</taxon>
        <taxon>Pseudomonadati</taxon>
        <taxon>Pseudomonadota</taxon>
        <taxon>Gammaproteobacteria</taxon>
        <taxon>Pseudomonadales</taxon>
        <taxon>Marinobacteraceae</taxon>
        <taxon>Marinobacter</taxon>
    </lineage>
</organism>
<evidence type="ECO:0000256" key="4">
    <source>
        <dbReference type="ARBA" id="ARBA00022552"/>
    </source>
</evidence>
<dbReference type="CDD" id="cd00165">
    <property type="entry name" value="S4"/>
    <property type="match status" value="1"/>
</dbReference>
<accession>A0ABY1ZGN9</accession>
<dbReference type="InterPro" id="IPR006225">
    <property type="entry name" value="PsdUridine_synth_RluC/D"/>
</dbReference>
<feature type="compositionally biased region" description="Basic residues" evidence="9">
    <location>
        <begin position="1"/>
        <end position="21"/>
    </location>
</feature>
<keyword evidence="5 7" id="KW-0694">RNA-binding</keyword>
<comment type="function">
    <text evidence="2">Responsible for synthesis of pseudouridine from uracil at positions 955, 2504 and 2580 in 23S ribosomal RNA.</text>
</comment>
<keyword evidence="4" id="KW-0698">rRNA processing</keyword>
<name>A0ABY1ZGN9_9GAMM</name>
<sequence>MSRQKPDRKRPARQKSSRRRPASVSAKAAAPSQDASGVKAETDVAPKTSVRWATIDEDGAGQRLDNFLLTQLKGVPKSAIYRIVRKGEVRINKKRAKPDSRLSAGDTVRIPPVVTREKPVAPVPGARVRRVVEAAIIYEDERMLVVNKPQGMAVHGGSGLSFGLIEALRAARPEARFLELVHRLDRDTSGLIMVAKKRAALRHLQDEIRAKRVVKLYHALVVGHWPAGRTEVDAPLERFELRSGERMVRVSDAGKVALTRYRVLELFDGYSLVEAFPVTGRTHQIRVHCAFGGHPIAGDDKYMDDASLKAFRTVGGQRLMLHAHALELVLPDGRHQRFEAPYEEVFGKTLERLRERRGAG</sequence>
<evidence type="ECO:0000256" key="9">
    <source>
        <dbReference type="SAM" id="MobiDB-lite"/>
    </source>
</evidence>
<dbReference type="Gene3D" id="3.10.290.10">
    <property type="entry name" value="RNA-binding S4 domain"/>
    <property type="match status" value="1"/>
</dbReference>
<feature type="compositionally biased region" description="Low complexity" evidence="9">
    <location>
        <begin position="22"/>
        <end position="32"/>
    </location>
</feature>
<dbReference type="PROSITE" id="PS50889">
    <property type="entry name" value="S4"/>
    <property type="match status" value="1"/>
</dbReference>
<evidence type="ECO:0000313" key="12">
    <source>
        <dbReference type="Proteomes" id="UP000313645"/>
    </source>
</evidence>
<dbReference type="SUPFAM" id="SSF55174">
    <property type="entry name" value="Alpha-L RNA-binding motif"/>
    <property type="match status" value="1"/>
</dbReference>
<evidence type="ECO:0000256" key="7">
    <source>
        <dbReference type="PROSITE-ProRule" id="PRU00182"/>
    </source>
</evidence>
<evidence type="ECO:0000256" key="8">
    <source>
        <dbReference type="RuleBase" id="RU362028"/>
    </source>
</evidence>
<evidence type="ECO:0000256" key="1">
    <source>
        <dbReference type="ARBA" id="ARBA00000381"/>
    </source>
</evidence>
<dbReference type="RefSeq" id="WP_131483996.1">
    <property type="nucleotide sequence ID" value="NZ_SJDL01000053.1"/>
</dbReference>
<dbReference type="EMBL" id="SJDL01000053">
    <property type="protein sequence ID" value="TBW48054.1"/>
    <property type="molecule type" value="Genomic_DNA"/>
</dbReference>
<dbReference type="Proteomes" id="UP000313645">
    <property type="component" value="Unassembled WGS sequence"/>
</dbReference>
<dbReference type="SUPFAM" id="SSF55120">
    <property type="entry name" value="Pseudouridine synthase"/>
    <property type="match status" value="1"/>
</dbReference>
<dbReference type="Pfam" id="PF00849">
    <property type="entry name" value="PseudoU_synth_2"/>
    <property type="match status" value="1"/>
</dbReference>
<dbReference type="InterPro" id="IPR020103">
    <property type="entry name" value="PsdUridine_synth_cat_dom_sf"/>
</dbReference>
<gene>
    <name evidence="11" type="primary">rluC</name>
    <name evidence="11" type="ORF">EZI54_21805</name>
</gene>
<dbReference type="InterPro" id="IPR006224">
    <property type="entry name" value="PsdUridine_synth_RluA-like_CS"/>
</dbReference>
<comment type="catalytic activity">
    <reaction evidence="1">
        <text>uridine(955/2504/2580) in 23S rRNA = pseudouridine(955/2504/2580) in 23S rRNA</text>
        <dbReference type="Rhea" id="RHEA:42528"/>
        <dbReference type="Rhea" id="RHEA-COMP:10099"/>
        <dbReference type="Rhea" id="RHEA-COMP:10100"/>
        <dbReference type="ChEBI" id="CHEBI:65314"/>
        <dbReference type="ChEBI" id="CHEBI:65315"/>
        <dbReference type="EC" id="5.4.99.24"/>
    </reaction>
</comment>
<dbReference type="GO" id="GO:0160141">
    <property type="term" value="F:23S rRNA pseudouridine(955/2504/2580) synthase activity"/>
    <property type="evidence" value="ECO:0007669"/>
    <property type="project" value="UniProtKB-EC"/>
</dbReference>